<dbReference type="PRINTS" id="PR00024">
    <property type="entry name" value="HOMEOBOX"/>
</dbReference>
<dbReference type="FunFam" id="1.10.10.60:FF:000424">
    <property type="entry name" value="ANTP homeobox protein"/>
    <property type="match status" value="1"/>
</dbReference>
<feature type="compositionally biased region" description="Polar residues" evidence="7">
    <location>
        <begin position="85"/>
        <end position="94"/>
    </location>
</feature>
<dbReference type="CDD" id="cd00086">
    <property type="entry name" value="homeodomain"/>
    <property type="match status" value="1"/>
</dbReference>
<feature type="region of interest" description="Disordered" evidence="7">
    <location>
        <begin position="180"/>
        <end position="217"/>
    </location>
</feature>
<comment type="subcellular location">
    <subcellularLocation>
        <location evidence="1 5 6">Nucleus</location>
    </subcellularLocation>
</comment>
<dbReference type="Proteomes" id="UP000046393">
    <property type="component" value="Unplaced"/>
</dbReference>
<dbReference type="PANTHER" id="PTHR24327">
    <property type="entry name" value="HOMEOBOX PROTEIN"/>
    <property type="match status" value="1"/>
</dbReference>
<evidence type="ECO:0000256" key="3">
    <source>
        <dbReference type="ARBA" id="ARBA00023155"/>
    </source>
</evidence>
<dbReference type="SUPFAM" id="SSF46689">
    <property type="entry name" value="Homeodomain-like"/>
    <property type="match status" value="1"/>
</dbReference>
<feature type="region of interest" description="Disordered" evidence="7">
    <location>
        <begin position="22"/>
        <end position="94"/>
    </location>
</feature>
<dbReference type="InterPro" id="IPR000047">
    <property type="entry name" value="HTH_motif"/>
</dbReference>
<dbReference type="AlphaFoldDB" id="A0A0N5ANE6"/>
<dbReference type="InterPro" id="IPR017970">
    <property type="entry name" value="Homeobox_CS"/>
</dbReference>
<dbReference type="GO" id="GO:0000978">
    <property type="term" value="F:RNA polymerase II cis-regulatory region sequence-specific DNA binding"/>
    <property type="evidence" value="ECO:0007669"/>
    <property type="project" value="TreeGrafter"/>
</dbReference>
<evidence type="ECO:0000259" key="8">
    <source>
        <dbReference type="PROSITE" id="PS50071"/>
    </source>
</evidence>
<evidence type="ECO:0000256" key="5">
    <source>
        <dbReference type="PROSITE-ProRule" id="PRU00108"/>
    </source>
</evidence>
<reference evidence="10" key="1">
    <citation type="submission" date="2017-02" db="UniProtKB">
        <authorList>
            <consortium name="WormBaseParasite"/>
        </authorList>
    </citation>
    <scope>IDENTIFICATION</scope>
</reference>
<dbReference type="STRING" id="451379.A0A0N5ANE6"/>
<dbReference type="GO" id="GO:0000981">
    <property type="term" value="F:DNA-binding transcription factor activity, RNA polymerase II-specific"/>
    <property type="evidence" value="ECO:0007669"/>
    <property type="project" value="InterPro"/>
</dbReference>
<evidence type="ECO:0000256" key="6">
    <source>
        <dbReference type="RuleBase" id="RU000682"/>
    </source>
</evidence>
<evidence type="ECO:0000313" key="10">
    <source>
        <dbReference type="WBParaSite" id="SMUV_0000613001-mRNA-1"/>
    </source>
</evidence>
<evidence type="ECO:0000313" key="9">
    <source>
        <dbReference type="Proteomes" id="UP000046393"/>
    </source>
</evidence>
<keyword evidence="9" id="KW-1185">Reference proteome</keyword>
<feature type="compositionally biased region" description="Pro residues" evidence="7">
    <location>
        <begin position="65"/>
        <end position="79"/>
    </location>
</feature>
<protein>
    <submittedName>
        <fullName evidence="10">Homeobox domain-containing protein</fullName>
    </submittedName>
</protein>
<keyword evidence="3 5" id="KW-0371">Homeobox</keyword>
<dbReference type="InterPro" id="IPR020479">
    <property type="entry name" value="HD_metazoa"/>
</dbReference>
<name>A0A0N5ANE6_9BILA</name>
<feature type="DNA-binding region" description="Homeobox" evidence="5">
    <location>
        <begin position="129"/>
        <end position="188"/>
    </location>
</feature>
<evidence type="ECO:0000256" key="4">
    <source>
        <dbReference type="ARBA" id="ARBA00023242"/>
    </source>
</evidence>
<feature type="domain" description="Homeobox" evidence="8">
    <location>
        <begin position="127"/>
        <end position="187"/>
    </location>
</feature>
<evidence type="ECO:0000256" key="7">
    <source>
        <dbReference type="SAM" id="MobiDB-lite"/>
    </source>
</evidence>
<organism evidence="9 10">
    <name type="scientific">Syphacia muris</name>
    <dbReference type="NCBI Taxonomy" id="451379"/>
    <lineage>
        <taxon>Eukaryota</taxon>
        <taxon>Metazoa</taxon>
        <taxon>Ecdysozoa</taxon>
        <taxon>Nematoda</taxon>
        <taxon>Chromadorea</taxon>
        <taxon>Rhabditida</taxon>
        <taxon>Spirurina</taxon>
        <taxon>Oxyuridomorpha</taxon>
        <taxon>Oxyuroidea</taxon>
        <taxon>Oxyuridae</taxon>
        <taxon>Syphacia</taxon>
    </lineage>
</organism>
<sequence>MSTDVKPEPGVPQIASLSSLNTNFMDMEQQKNFQEYPPPAYNPSLNCYPQLGPTDFSRSTAATGPPVPSPYSYYPPTPFPTTTSNSGYISSTPQQNPYLFQQSASSPEEHSTKIIEGGEVRINGKGKRVRKPRTIYTSQQLQELQRRFNKSQYLALPDRAELAARLGLTQTQVKIWFQNRRSKHKKQSKNGFASERDNSDEGEEEEGSSSADCNNSSTTGAAAAAAAVAAAAAAAATSTSTAMDVQSSSCVVVNGSSITTTTSNSTGGGLNHSAMSSLPQQAQPPSNIFEASWPIQLYPNGQQNQAFAAPPPPQPPNLNPFELNKYEAGDVKPYSVHDSMANFYQPNPYMGYY</sequence>
<dbReference type="GO" id="GO:0005634">
    <property type="term" value="C:nucleus"/>
    <property type="evidence" value="ECO:0007669"/>
    <property type="project" value="UniProtKB-SubCell"/>
</dbReference>
<dbReference type="PROSITE" id="PS50071">
    <property type="entry name" value="HOMEOBOX_2"/>
    <property type="match status" value="1"/>
</dbReference>
<dbReference type="WBParaSite" id="SMUV_0000613001-mRNA-1">
    <property type="protein sequence ID" value="SMUV_0000613001-mRNA-1"/>
    <property type="gene ID" value="SMUV_0000613001"/>
</dbReference>
<dbReference type="PANTHER" id="PTHR24327:SF81">
    <property type="entry name" value="HOMEOTIC PROTEIN DISTAL-LESS-RELATED"/>
    <property type="match status" value="1"/>
</dbReference>
<evidence type="ECO:0000256" key="2">
    <source>
        <dbReference type="ARBA" id="ARBA00023125"/>
    </source>
</evidence>
<keyword evidence="2 5" id="KW-0238">DNA-binding</keyword>
<accession>A0A0N5ANE6</accession>
<dbReference type="InterPro" id="IPR001356">
    <property type="entry name" value="HD"/>
</dbReference>
<keyword evidence="4 5" id="KW-0539">Nucleus</keyword>
<proteinExistence type="predicted"/>
<dbReference type="Pfam" id="PF00046">
    <property type="entry name" value="Homeodomain"/>
    <property type="match status" value="1"/>
</dbReference>
<dbReference type="InterPro" id="IPR050460">
    <property type="entry name" value="Distal-less_Homeobox_TF"/>
</dbReference>
<dbReference type="PROSITE" id="PS00027">
    <property type="entry name" value="HOMEOBOX_1"/>
    <property type="match status" value="1"/>
</dbReference>
<evidence type="ECO:0000256" key="1">
    <source>
        <dbReference type="ARBA" id="ARBA00004123"/>
    </source>
</evidence>
<dbReference type="PRINTS" id="PR00031">
    <property type="entry name" value="HTHREPRESSR"/>
</dbReference>
<dbReference type="Gene3D" id="1.10.10.60">
    <property type="entry name" value="Homeodomain-like"/>
    <property type="match status" value="1"/>
</dbReference>
<dbReference type="SMART" id="SM00389">
    <property type="entry name" value="HOX"/>
    <property type="match status" value="1"/>
</dbReference>
<dbReference type="InterPro" id="IPR009057">
    <property type="entry name" value="Homeodomain-like_sf"/>
</dbReference>